<dbReference type="Proteomes" id="UP001060215">
    <property type="component" value="Chromosome 2"/>
</dbReference>
<name>A0ACC0I6G0_9ERIC</name>
<reference evidence="1 2" key="1">
    <citation type="journal article" date="2022" name="Plant J.">
        <title>Chromosome-level genome of Camellia lanceoleosa provides a valuable resource for understanding genome evolution and self-incompatibility.</title>
        <authorList>
            <person name="Gong W."/>
            <person name="Xiao S."/>
            <person name="Wang L."/>
            <person name="Liao Z."/>
            <person name="Chang Y."/>
            <person name="Mo W."/>
            <person name="Hu G."/>
            <person name="Li W."/>
            <person name="Zhao G."/>
            <person name="Zhu H."/>
            <person name="Hu X."/>
            <person name="Ji K."/>
            <person name="Xiang X."/>
            <person name="Song Q."/>
            <person name="Yuan D."/>
            <person name="Jin S."/>
            <person name="Zhang L."/>
        </authorList>
    </citation>
    <scope>NUCLEOTIDE SEQUENCE [LARGE SCALE GENOMIC DNA]</scope>
    <source>
        <strain evidence="1">SQ_2022a</strain>
    </source>
</reference>
<dbReference type="EMBL" id="CM045759">
    <property type="protein sequence ID" value="KAI8019536.1"/>
    <property type="molecule type" value="Genomic_DNA"/>
</dbReference>
<accession>A0ACC0I6G0</accession>
<sequence length="91" mass="10422">MFFNTDKGFYSGVCFFLVFHICLQVQTSESWGVFLAQFSWENGGLSFKPSNHLLLKPPKSKTHLVELAMDLMESQTDPRAIYDTKMVVLKV</sequence>
<comment type="caution">
    <text evidence="1">The sequence shown here is derived from an EMBL/GenBank/DDBJ whole genome shotgun (WGS) entry which is preliminary data.</text>
</comment>
<proteinExistence type="predicted"/>
<evidence type="ECO:0000313" key="2">
    <source>
        <dbReference type="Proteomes" id="UP001060215"/>
    </source>
</evidence>
<evidence type="ECO:0000313" key="1">
    <source>
        <dbReference type="EMBL" id="KAI8019536.1"/>
    </source>
</evidence>
<protein>
    <submittedName>
        <fullName evidence="1">Uncharacterized protein</fullName>
    </submittedName>
</protein>
<keyword evidence="2" id="KW-1185">Reference proteome</keyword>
<organism evidence="1 2">
    <name type="scientific">Camellia lanceoleosa</name>
    <dbReference type="NCBI Taxonomy" id="1840588"/>
    <lineage>
        <taxon>Eukaryota</taxon>
        <taxon>Viridiplantae</taxon>
        <taxon>Streptophyta</taxon>
        <taxon>Embryophyta</taxon>
        <taxon>Tracheophyta</taxon>
        <taxon>Spermatophyta</taxon>
        <taxon>Magnoliopsida</taxon>
        <taxon>eudicotyledons</taxon>
        <taxon>Gunneridae</taxon>
        <taxon>Pentapetalae</taxon>
        <taxon>asterids</taxon>
        <taxon>Ericales</taxon>
        <taxon>Theaceae</taxon>
        <taxon>Camellia</taxon>
    </lineage>
</organism>
<gene>
    <name evidence="1" type="ORF">LOK49_LG04G00735</name>
</gene>